<dbReference type="Pfam" id="PF02391">
    <property type="entry name" value="MoaE"/>
    <property type="match status" value="1"/>
</dbReference>
<dbReference type="GO" id="GO:0006777">
    <property type="term" value="P:Mo-molybdopterin cofactor biosynthetic process"/>
    <property type="evidence" value="ECO:0007669"/>
    <property type="project" value="InterPro"/>
</dbReference>
<name>A0A1Y2FJU2_PROLT</name>
<dbReference type="Proteomes" id="UP000193685">
    <property type="component" value="Unassembled WGS sequence"/>
</dbReference>
<evidence type="ECO:0000313" key="1">
    <source>
        <dbReference type="EMBL" id="ORY84210.1"/>
    </source>
</evidence>
<dbReference type="PANTHER" id="PTHR23404">
    <property type="entry name" value="MOLYBDOPTERIN SYNTHASE RELATED"/>
    <property type="match status" value="1"/>
</dbReference>
<dbReference type="CDD" id="cd00756">
    <property type="entry name" value="MoaE"/>
    <property type="match status" value="1"/>
</dbReference>
<gene>
    <name evidence="1" type="ORF">BCR37DRAFT_260033</name>
</gene>
<dbReference type="AlphaFoldDB" id="A0A1Y2FJU2"/>
<dbReference type="OMA" id="WKHQFFA"/>
<dbReference type="RefSeq" id="XP_040726228.1">
    <property type="nucleotide sequence ID" value="XM_040866711.1"/>
</dbReference>
<dbReference type="OrthoDB" id="5531344at2759"/>
<reference evidence="1 2" key="1">
    <citation type="submission" date="2016-07" db="EMBL/GenBank/DDBJ databases">
        <title>Pervasive Adenine N6-methylation of Active Genes in Fungi.</title>
        <authorList>
            <consortium name="DOE Joint Genome Institute"/>
            <person name="Mondo S.J."/>
            <person name="Dannebaum R.O."/>
            <person name="Kuo R.C."/>
            <person name="Labutti K."/>
            <person name="Haridas S."/>
            <person name="Kuo A."/>
            <person name="Salamov A."/>
            <person name="Ahrendt S.R."/>
            <person name="Lipzen A."/>
            <person name="Sullivan W."/>
            <person name="Andreopoulos W.B."/>
            <person name="Clum A."/>
            <person name="Lindquist E."/>
            <person name="Daum C."/>
            <person name="Ramamoorthy G.K."/>
            <person name="Gryganskyi A."/>
            <person name="Culley D."/>
            <person name="Magnuson J.K."/>
            <person name="James T.Y."/>
            <person name="O'Malley M.A."/>
            <person name="Stajich J.E."/>
            <person name="Spatafora J.W."/>
            <person name="Visel A."/>
            <person name="Grigoriev I.V."/>
        </authorList>
    </citation>
    <scope>NUCLEOTIDE SEQUENCE [LARGE SCALE GENOMIC DNA]</scope>
    <source>
        <strain evidence="1 2">12-1054</strain>
    </source>
</reference>
<dbReference type="InterPro" id="IPR003448">
    <property type="entry name" value="Mopterin_biosynth_MoaE"/>
</dbReference>
<dbReference type="Gene3D" id="3.90.1170.40">
    <property type="entry name" value="Molybdopterin biosynthesis MoaE subunit"/>
    <property type="match status" value="1"/>
</dbReference>
<dbReference type="SUPFAM" id="SSF54690">
    <property type="entry name" value="Molybdopterin synthase subunit MoaE"/>
    <property type="match status" value="1"/>
</dbReference>
<organism evidence="1 2">
    <name type="scientific">Protomyces lactucae-debilis</name>
    <dbReference type="NCBI Taxonomy" id="2754530"/>
    <lineage>
        <taxon>Eukaryota</taxon>
        <taxon>Fungi</taxon>
        <taxon>Dikarya</taxon>
        <taxon>Ascomycota</taxon>
        <taxon>Taphrinomycotina</taxon>
        <taxon>Taphrinomycetes</taxon>
        <taxon>Taphrinales</taxon>
        <taxon>Protomycetaceae</taxon>
        <taxon>Protomyces</taxon>
    </lineage>
</organism>
<dbReference type="STRING" id="56484.A0A1Y2FJU2"/>
<keyword evidence="2" id="KW-1185">Reference proteome</keyword>
<dbReference type="EMBL" id="MCFI01000006">
    <property type="protein sequence ID" value="ORY84210.1"/>
    <property type="molecule type" value="Genomic_DNA"/>
</dbReference>
<sequence>MTNVHVGLQHTPLDLTHIVNLVRSDAAGAIVTFSGTTRNHFAGKEVLHLDYEAYGKMALVSLRQICEDAMQRFSLRGAACFHRLGRVSVGEESIMIAVSSDHRKAAWEAGEYILDEAKRQTEVWKRETFKEETGLAKVWKANEEFSRAPKS</sequence>
<comment type="caution">
    <text evidence="1">The sequence shown here is derived from an EMBL/GenBank/DDBJ whole genome shotgun (WGS) entry which is preliminary data.</text>
</comment>
<evidence type="ECO:0000313" key="2">
    <source>
        <dbReference type="Proteomes" id="UP000193685"/>
    </source>
</evidence>
<protein>
    <submittedName>
        <fullName evidence="1">Molybdopterin biosynthesis MoaE</fullName>
    </submittedName>
</protein>
<dbReference type="InterPro" id="IPR036563">
    <property type="entry name" value="MoaE_sf"/>
</dbReference>
<proteinExistence type="predicted"/>
<accession>A0A1Y2FJU2</accession>
<dbReference type="GeneID" id="63783310"/>